<keyword evidence="1" id="KW-0175">Coiled coil</keyword>
<reference evidence="2 3" key="1">
    <citation type="submission" date="2018-11" db="EMBL/GenBank/DDBJ databases">
        <authorList>
            <consortium name="Pathogen Informatics"/>
        </authorList>
    </citation>
    <scope>NUCLEOTIDE SEQUENCE [LARGE SCALE GENOMIC DNA]</scope>
</reference>
<dbReference type="AlphaFoldDB" id="A0A3P6T5K3"/>
<evidence type="ECO:0000313" key="3">
    <source>
        <dbReference type="Proteomes" id="UP000271889"/>
    </source>
</evidence>
<organism evidence="2 3">
    <name type="scientific">Cylicostephanus goldi</name>
    <name type="common">Nematode worm</name>
    <dbReference type="NCBI Taxonomy" id="71465"/>
    <lineage>
        <taxon>Eukaryota</taxon>
        <taxon>Metazoa</taxon>
        <taxon>Ecdysozoa</taxon>
        <taxon>Nematoda</taxon>
        <taxon>Chromadorea</taxon>
        <taxon>Rhabditida</taxon>
        <taxon>Rhabditina</taxon>
        <taxon>Rhabditomorpha</taxon>
        <taxon>Strongyloidea</taxon>
        <taxon>Strongylidae</taxon>
        <taxon>Cylicostephanus</taxon>
    </lineage>
</organism>
<evidence type="ECO:0000256" key="1">
    <source>
        <dbReference type="SAM" id="Coils"/>
    </source>
</evidence>
<evidence type="ECO:0000313" key="2">
    <source>
        <dbReference type="EMBL" id="VDK78489.1"/>
    </source>
</evidence>
<accession>A0A3P6T5K3</accession>
<dbReference type="OrthoDB" id="5874158at2759"/>
<proteinExistence type="predicted"/>
<keyword evidence="3" id="KW-1185">Reference proteome</keyword>
<dbReference type="Proteomes" id="UP000271889">
    <property type="component" value="Unassembled WGS sequence"/>
</dbReference>
<name>A0A3P6T5K3_CYLGO</name>
<feature type="coiled-coil region" evidence="1">
    <location>
        <begin position="7"/>
        <end position="70"/>
    </location>
</feature>
<protein>
    <submittedName>
        <fullName evidence="2">Uncharacterized protein</fullName>
    </submittedName>
</protein>
<sequence>MYTNYGAEDIEDEVDPMEELLAQHRKEKKALKEKALSMKKIAKSGNKQKQKETNAEIERLESEMAARHEREISNLKVRQCTSVLLNIPSSFGKLIFVSSFMLCHQIAALASKYSKILKASLPKGGVSTLTLYRFHRIIRKPGISAEALLFCLKLQKLQTLKFNILTFRKHL</sequence>
<dbReference type="EMBL" id="UYRV01025991">
    <property type="protein sequence ID" value="VDK78489.1"/>
    <property type="molecule type" value="Genomic_DNA"/>
</dbReference>
<gene>
    <name evidence="2" type="ORF">CGOC_LOCUS7463</name>
</gene>